<feature type="compositionally biased region" description="Low complexity" evidence="1">
    <location>
        <begin position="1156"/>
        <end position="1173"/>
    </location>
</feature>
<evidence type="ECO:0000313" key="2">
    <source>
        <dbReference type="EMBL" id="KPI84483.1"/>
    </source>
</evidence>
<feature type="region of interest" description="Disordered" evidence="1">
    <location>
        <begin position="501"/>
        <end position="526"/>
    </location>
</feature>
<dbReference type="EMBL" id="LJSK01000255">
    <property type="protein sequence ID" value="KPI84483.1"/>
    <property type="molecule type" value="Genomic_DNA"/>
</dbReference>
<gene>
    <name evidence="2" type="ORF">ABL78_6471</name>
</gene>
<feature type="region of interest" description="Disordered" evidence="1">
    <location>
        <begin position="1342"/>
        <end position="1361"/>
    </location>
</feature>
<dbReference type="OMA" id="CFEEAGM"/>
<evidence type="ECO:0000256" key="1">
    <source>
        <dbReference type="SAM" id="MobiDB-lite"/>
    </source>
</evidence>
<reference evidence="2 3" key="1">
    <citation type="journal article" date="2015" name="PLoS Pathog.">
        <title>Leptomonas seymouri: Adaptations to the Dixenous Life Cycle Analyzed by Genome Sequencing, Transcriptome Profiling and Co-infection with Leishmania donovani.</title>
        <authorList>
            <person name="Kraeva N."/>
            <person name="Butenko A."/>
            <person name="Hlavacova J."/>
            <person name="Kostygov A."/>
            <person name="Myskova J."/>
            <person name="Grybchuk D."/>
            <person name="Lestinova T."/>
            <person name="Votypka J."/>
            <person name="Volf P."/>
            <person name="Opperdoes F."/>
            <person name="Flegontov P."/>
            <person name="Lukes J."/>
            <person name="Yurchenko V."/>
        </authorList>
    </citation>
    <scope>NUCLEOTIDE SEQUENCE [LARGE SCALE GENOMIC DNA]</scope>
    <source>
        <strain evidence="2 3">ATCC 30220</strain>
    </source>
</reference>
<proteinExistence type="predicted"/>
<accession>A0A0N1PAC7</accession>
<feature type="region of interest" description="Disordered" evidence="1">
    <location>
        <begin position="1156"/>
        <end position="1189"/>
    </location>
</feature>
<feature type="region of interest" description="Disordered" evidence="1">
    <location>
        <begin position="877"/>
        <end position="906"/>
    </location>
</feature>
<sequence>MPLRSFVVTPRQHLRFALLRYPSRSLGHPVGRTWTQLRCTSVLTPPTPPAAPTPPPRKLADTDVSVRSSHQLPHDSFTKSFQLAVYAVAGTRDENGLQGQHLPAPSASSSSPQLSPWLQYLVGLRDDPPVANANASTRQLYRHRRPSHEAPSRFSTPILDPDSVFLHHVFSNAKEAVLHVSVRQPESFLRPQSATAHTHDHLRLTDGAVDEGSLVSFGGVLSRLEAALHAMARRELAAKSEERSMERIQDAPWKERFLLLFWRAMLEQAFLTQYCEVGALETTASQAKQAHTLHTRTVYDLYPFDYREQPSELRWRLEQGIRTLLCVSAFTLHAQWERYMTRHGPSNRLAQVLGLEFILLWWYANPDQVPVELTSSAHRLPPCTLRRQQRLNDSGNTDGTPSRSTVLGAAMAAHNVVPMEHHLREYMAMHFFSNASANAHLTHNTCLANGGFLCPAAVFPPSYQDALRAHLRQVRHRKNLITCPLFPRVLEVAIAVASTSPPNWGDDAPAAEVSRHATRSGPADDVSALRRQQHGMQTASRRGCEIAKHLVVDWLWPIVTRNRQSDVPAASSTLSVHELLHPAVRSASATQSPPSLLDHAPMTSSSVSEDSSAEKTEDWAVLVAAITAVAHLRGHLPALRRGNRANRRASRAAAVATTGGSNTAEKSEDAESVAYIRDELYTPAMRALLCAPARREVRKGTLGEEPPANGDAVLPRWTYLVFAHVAFCFEDCGWLRCSVAHQPATPARLWGQLYQALCDAFPNVFHAGNIVTVLWTLWAIEGAASKPSTYYSAFQLPSKGIVEAVQAWADALASTQTSLSCAGISKGTSSSRLIEEQEEALAGSWAIPDGSHQCPRAERCQRSAYLASASSGGSAQAQPEALSSIASGGHASPHSSRRSARRGSRWGDAQVNCPSFASPCPCSPPPVHGGSFEARRQMLSYLNACKELREEVGNVVVHIFRRYATLPILRATSAEGNTHDSGVTPTVPSPEEVARLHRMGQPSLLVLLKLLHSLAVLGDTLTWGSCGKASDCATAAGLVPSVLQDVVAACSPGVASYLRRMQVYSASMSGKDGALALLFDDDLQSQLNNLAPQLGRRRLVVALLWSGLPASALRGLRQAGAGERSEARGFATDTAFGSGSLAWRVLDSNQIHFFTTLPTSASPPSSNSAPPQALDSVGEDKARAAPLSPNTPTNVFGILEEVLKHMLQLAITEPEPARVMLNLQPHLCAYASTTSQETGYAGRQNEAKAGTEADLAAHERDVEVDTAVDSYAGHDVAYDDFYAEAEVGAETEEETRSATRLGSLREAEEDEGFCLPSNWENEATGESADANDSAHLVMSETPSASEMLEFPREGEGPSTRWSSHETLWLSETAPRPTTAGPPTPTDIEGQEQREVKFQHRKMAAEEVLARRRAAVVAALQPASPSSQHLFFSILEVLAWVANAQQSREELAAVTEERDGQSKASVADRVGGAPWCAQLATCYNICATVWATRAGVRHDIDRSMRGSGSTAANKAAVLCWPKLMEQVILLFSLTCPDAYLLSLLLLNLVLRGTEGPVTSSAIQTSLTYRWQRAVSLFPWSVECALAQLLFHAGVSSTTVLRWRSSFANSTETDPSGMDTHTVLAHVKLHHILLNSLSAPGAYGDGRLTSCSEYKNRESAAPLAVGPSTDVHPTACCHQHEATAHDLVMSIGSLLLCSLHLRLRNSGGKRSIGRHNVYVNEFLLNVFSDPSDASNTEMTTLRAVLPSVQVKSSSLFVAPPQQLVPLRQAWRDRMDGVQRDIIRCNFRGSRKESAFVNCCEDSGSSTRTAQLSSTQSATPGEIEQAYVDAFL</sequence>
<feature type="region of interest" description="Disordered" evidence="1">
    <location>
        <begin position="643"/>
        <end position="666"/>
    </location>
</feature>
<comment type="caution">
    <text evidence="2">The sequence shown here is derived from an EMBL/GenBank/DDBJ whole genome shotgun (WGS) entry which is preliminary data.</text>
</comment>
<protein>
    <submittedName>
        <fullName evidence="2">Uncharacterized protein</fullName>
    </submittedName>
</protein>
<feature type="compositionally biased region" description="Low complexity" evidence="1">
    <location>
        <begin position="651"/>
        <end position="661"/>
    </location>
</feature>
<feature type="compositionally biased region" description="Basic residues" evidence="1">
    <location>
        <begin position="895"/>
        <end position="904"/>
    </location>
</feature>
<dbReference type="VEuPathDB" id="TriTrypDB:Lsey_0255_0090"/>
<evidence type="ECO:0000313" key="3">
    <source>
        <dbReference type="Proteomes" id="UP000038009"/>
    </source>
</evidence>
<feature type="region of interest" description="Disordered" evidence="1">
    <location>
        <begin position="1287"/>
        <end position="1309"/>
    </location>
</feature>
<feature type="region of interest" description="Disordered" evidence="1">
    <location>
        <begin position="585"/>
        <end position="611"/>
    </location>
</feature>
<keyword evidence="3" id="KW-1185">Reference proteome</keyword>
<feature type="compositionally biased region" description="Pro residues" evidence="1">
    <location>
        <begin position="45"/>
        <end position="57"/>
    </location>
</feature>
<dbReference type="OrthoDB" id="273562at2759"/>
<dbReference type="Proteomes" id="UP000038009">
    <property type="component" value="Unassembled WGS sequence"/>
</dbReference>
<organism evidence="2 3">
    <name type="scientific">Leptomonas seymouri</name>
    <dbReference type="NCBI Taxonomy" id="5684"/>
    <lineage>
        <taxon>Eukaryota</taxon>
        <taxon>Discoba</taxon>
        <taxon>Euglenozoa</taxon>
        <taxon>Kinetoplastea</taxon>
        <taxon>Metakinetoplastina</taxon>
        <taxon>Trypanosomatida</taxon>
        <taxon>Trypanosomatidae</taxon>
        <taxon>Leishmaniinae</taxon>
        <taxon>Leptomonas</taxon>
    </lineage>
</organism>
<feature type="region of interest" description="Disordered" evidence="1">
    <location>
        <begin position="41"/>
        <end position="71"/>
    </location>
</feature>
<name>A0A0N1PAC7_LEPSE</name>
<feature type="compositionally biased region" description="Low complexity" evidence="1">
    <location>
        <begin position="877"/>
        <end position="894"/>
    </location>
</feature>